<name>A0A177KKF2_9BACI</name>
<dbReference type="GO" id="GO:0015074">
    <property type="term" value="P:DNA integration"/>
    <property type="evidence" value="ECO:0007669"/>
    <property type="project" value="UniProtKB-KW"/>
</dbReference>
<dbReference type="EMBL" id="LQWZ01000035">
    <property type="protein sequence ID" value="OAH53843.1"/>
    <property type="molecule type" value="Genomic_DNA"/>
</dbReference>
<comment type="caution">
    <text evidence="8">The sequence shown here is derived from an EMBL/GenBank/DDBJ whole genome shotgun (WGS) entry which is preliminary data.</text>
</comment>
<keyword evidence="3 5" id="KW-0238">DNA-binding</keyword>
<evidence type="ECO:0000259" key="7">
    <source>
        <dbReference type="PROSITE" id="PS51900"/>
    </source>
</evidence>
<accession>A0A177KKF2</accession>
<dbReference type="InterPro" id="IPR002104">
    <property type="entry name" value="Integrase_catalytic"/>
</dbReference>
<dbReference type="PROSITE" id="PS51898">
    <property type="entry name" value="TYR_RECOMBINASE"/>
    <property type="match status" value="1"/>
</dbReference>
<dbReference type="CDD" id="cd01189">
    <property type="entry name" value="INT_ICEBs1_C_like"/>
    <property type="match status" value="1"/>
</dbReference>
<dbReference type="AlphaFoldDB" id="A0A177KKF2"/>
<evidence type="ECO:0000313" key="9">
    <source>
        <dbReference type="Proteomes" id="UP000077271"/>
    </source>
</evidence>
<dbReference type="RefSeq" id="WP_063975346.1">
    <property type="nucleotide sequence ID" value="NZ_LQWZ01000035.1"/>
</dbReference>
<evidence type="ECO:0000256" key="4">
    <source>
        <dbReference type="ARBA" id="ARBA00023172"/>
    </source>
</evidence>
<dbReference type="InterPro" id="IPR013762">
    <property type="entry name" value="Integrase-like_cat_sf"/>
</dbReference>
<dbReference type="OrthoDB" id="9803188at2"/>
<dbReference type="Proteomes" id="UP000077271">
    <property type="component" value="Unassembled WGS sequence"/>
</dbReference>
<dbReference type="InterPro" id="IPR004107">
    <property type="entry name" value="Integrase_SAM-like_N"/>
</dbReference>
<dbReference type="Pfam" id="PF14659">
    <property type="entry name" value="Phage_int_SAM_3"/>
    <property type="match status" value="1"/>
</dbReference>
<evidence type="ECO:0000256" key="2">
    <source>
        <dbReference type="ARBA" id="ARBA00022908"/>
    </source>
</evidence>
<reference evidence="8 9" key="1">
    <citation type="submission" date="2016-01" db="EMBL/GenBank/DDBJ databases">
        <title>Investigation of taxonomic status of Bacillus aminovorans.</title>
        <authorList>
            <person name="Verma A."/>
            <person name="Pal Y."/>
            <person name="Krishnamurthi S."/>
        </authorList>
    </citation>
    <scope>NUCLEOTIDE SEQUENCE [LARGE SCALE GENOMIC DNA]</scope>
    <source>
        <strain evidence="8 9">DSM 4337</strain>
    </source>
</reference>
<dbReference type="PANTHER" id="PTHR30349:SF64">
    <property type="entry name" value="PROPHAGE INTEGRASE INTD-RELATED"/>
    <property type="match status" value="1"/>
</dbReference>
<protein>
    <submittedName>
        <fullName evidence="8">Integrase</fullName>
    </submittedName>
</protein>
<dbReference type="Gene3D" id="1.10.443.10">
    <property type="entry name" value="Intergrase catalytic core"/>
    <property type="match status" value="1"/>
</dbReference>
<dbReference type="PROSITE" id="PS51900">
    <property type="entry name" value="CB"/>
    <property type="match status" value="1"/>
</dbReference>
<dbReference type="Pfam" id="PF00589">
    <property type="entry name" value="Phage_integrase"/>
    <property type="match status" value="1"/>
</dbReference>
<keyword evidence="4" id="KW-0233">DNA recombination</keyword>
<evidence type="ECO:0000256" key="5">
    <source>
        <dbReference type="PROSITE-ProRule" id="PRU01248"/>
    </source>
</evidence>
<dbReference type="InterPro" id="IPR011010">
    <property type="entry name" value="DNA_brk_join_enz"/>
</dbReference>
<dbReference type="PANTHER" id="PTHR30349">
    <property type="entry name" value="PHAGE INTEGRASE-RELATED"/>
    <property type="match status" value="1"/>
</dbReference>
<dbReference type="InterPro" id="IPR044068">
    <property type="entry name" value="CB"/>
</dbReference>
<keyword evidence="2" id="KW-0229">DNA integration</keyword>
<organism evidence="8 9">
    <name type="scientific">Domibacillus aminovorans</name>
    <dbReference type="NCBI Taxonomy" id="29332"/>
    <lineage>
        <taxon>Bacteria</taxon>
        <taxon>Bacillati</taxon>
        <taxon>Bacillota</taxon>
        <taxon>Bacilli</taxon>
        <taxon>Bacillales</taxon>
        <taxon>Bacillaceae</taxon>
        <taxon>Domibacillus</taxon>
    </lineage>
</organism>
<comment type="similarity">
    <text evidence="1">Belongs to the 'phage' integrase family.</text>
</comment>
<dbReference type="Gene3D" id="1.10.150.130">
    <property type="match status" value="1"/>
</dbReference>
<evidence type="ECO:0000313" key="8">
    <source>
        <dbReference type="EMBL" id="OAH53843.1"/>
    </source>
</evidence>
<sequence>MASIRKYKKKGEKKAYYEYRIRYKDPITHTYKEKSQRGFISPIEAQIAAATEEKRLIEGFEVNEKVYTLKTYLNFWLADHKKDTVRKNTYAIHERNVRNHILPYFQNVLLKDIKPMMYQKFLNTFTEQNYSKRTIELIHGTMYNAMSKAIVLEILQKNPCSGATIKGRERDKKLKFIDSDDIPLFLQTAYADNYLYWVFFMVLIETGMRKGEAASLQWTDVNFKEKTISISKTLDFDPGENEGQFGDTKTYKSTRVITMSQSLNNALQFHLKYQNQNKLALKDLYRHDLNLVLCRNDGDVLPRSTLFNAFTRILRKANLPQLPIHSTRHTHAVLLLESGADMKYVQERLGHGSIAITADVYAHVSKKIESGNLQKYEDFSEHLFNKK</sequence>
<feature type="domain" description="Tyr recombinase" evidence="6">
    <location>
        <begin position="172"/>
        <end position="377"/>
    </location>
</feature>
<dbReference type="GO" id="GO:0003677">
    <property type="term" value="F:DNA binding"/>
    <property type="evidence" value="ECO:0007669"/>
    <property type="project" value="UniProtKB-UniRule"/>
</dbReference>
<dbReference type="GO" id="GO:0006310">
    <property type="term" value="P:DNA recombination"/>
    <property type="evidence" value="ECO:0007669"/>
    <property type="project" value="UniProtKB-KW"/>
</dbReference>
<gene>
    <name evidence="8" type="ORF">AWH48_11260</name>
</gene>
<evidence type="ECO:0000256" key="1">
    <source>
        <dbReference type="ARBA" id="ARBA00008857"/>
    </source>
</evidence>
<dbReference type="SUPFAM" id="SSF56349">
    <property type="entry name" value="DNA breaking-rejoining enzymes"/>
    <property type="match status" value="1"/>
</dbReference>
<dbReference type="InterPro" id="IPR010998">
    <property type="entry name" value="Integrase_recombinase_N"/>
</dbReference>
<dbReference type="InterPro" id="IPR050090">
    <property type="entry name" value="Tyrosine_recombinase_XerCD"/>
</dbReference>
<evidence type="ECO:0000256" key="3">
    <source>
        <dbReference type="ARBA" id="ARBA00023125"/>
    </source>
</evidence>
<feature type="domain" description="Core-binding (CB)" evidence="7">
    <location>
        <begin position="67"/>
        <end position="150"/>
    </location>
</feature>
<evidence type="ECO:0000259" key="6">
    <source>
        <dbReference type="PROSITE" id="PS51898"/>
    </source>
</evidence>
<proteinExistence type="inferred from homology"/>